<dbReference type="PANTHER" id="PTHR48111:SF1">
    <property type="entry name" value="TWO-COMPONENT RESPONSE REGULATOR ORR33"/>
    <property type="match status" value="1"/>
</dbReference>
<evidence type="ECO:0000256" key="7">
    <source>
        <dbReference type="PROSITE-ProRule" id="PRU01091"/>
    </source>
</evidence>
<evidence type="ECO:0000313" key="11">
    <source>
        <dbReference type="Proteomes" id="UP000290657"/>
    </source>
</evidence>
<comment type="caution">
    <text evidence="10">The sequence shown here is derived from an EMBL/GenBank/DDBJ whole genome shotgun (WGS) entry which is preliminary data.</text>
</comment>
<dbReference type="GO" id="GO:0000156">
    <property type="term" value="F:phosphorelay response regulator activity"/>
    <property type="evidence" value="ECO:0007669"/>
    <property type="project" value="TreeGrafter"/>
</dbReference>
<dbReference type="InterPro" id="IPR016032">
    <property type="entry name" value="Sig_transdc_resp-reg_C-effctor"/>
</dbReference>
<accession>A0A4Q0XS22</accession>
<evidence type="ECO:0000256" key="6">
    <source>
        <dbReference type="PROSITE-ProRule" id="PRU00169"/>
    </source>
</evidence>
<protein>
    <submittedName>
        <fullName evidence="10">DNA-binding response regulator</fullName>
    </submittedName>
</protein>
<dbReference type="SUPFAM" id="SSF52172">
    <property type="entry name" value="CheY-like"/>
    <property type="match status" value="1"/>
</dbReference>
<dbReference type="GO" id="GO:0000976">
    <property type="term" value="F:transcription cis-regulatory region binding"/>
    <property type="evidence" value="ECO:0007669"/>
    <property type="project" value="TreeGrafter"/>
</dbReference>
<dbReference type="SMART" id="SM00862">
    <property type="entry name" value="Trans_reg_C"/>
    <property type="match status" value="1"/>
</dbReference>
<sequence>MSKNEFKDLKILYVEDDQNIANNAISYLKRLFKYVYSAKDGFEAIAQIESQKPDILITDIHMPKFNGLDMIEQIRTKNRQMQIIVLSAHSQKEYLFRAIELQLAKYLVKPIRHDVLYPVLLQCAKKIKESKPTLYKINKEYCFDLQKKQLFKNKQEIKMTHKERLFLLLLCENKEQLVSYEQIQEAIWYDSVMSDDALRSLVRNLRKKLSDNLIQNISKMGYKLNSEDLI</sequence>
<dbReference type="Pfam" id="PF00486">
    <property type="entry name" value="Trans_reg_C"/>
    <property type="match status" value="1"/>
</dbReference>
<proteinExistence type="predicted"/>
<dbReference type="Gene3D" id="1.10.10.10">
    <property type="entry name" value="Winged helix-like DNA-binding domain superfamily/Winged helix DNA-binding domain"/>
    <property type="match status" value="1"/>
</dbReference>
<evidence type="ECO:0000259" key="9">
    <source>
        <dbReference type="PROSITE" id="PS51755"/>
    </source>
</evidence>
<dbReference type="PROSITE" id="PS51755">
    <property type="entry name" value="OMPR_PHOB"/>
    <property type="match status" value="1"/>
</dbReference>
<dbReference type="PROSITE" id="PS50110">
    <property type="entry name" value="RESPONSE_REGULATORY"/>
    <property type="match status" value="1"/>
</dbReference>
<dbReference type="AlphaFoldDB" id="A0A4Q0XS22"/>
<feature type="domain" description="Response regulatory" evidence="8">
    <location>
        <begin position="10"/>
        <end position="124"/>
    </location>
</feature>
<dbReference type="EMBL" id="PDKN01000002">
    <property type="protein sequence ID" value="RXJ60317.1"/>
    <property type="molecule type" value="Genomic_DNA"/>
</dbReference>
<dbReference type="GO" id="GO:0006355">
    <property type="term" value="P:regulation of DNA-templated transcription"/>
    <property type="evidence" value="ECO:0007669"/>
    <property type="project" value="InterPro"/>
</dbReference>
<dbReference type="OrthoDB" id="5348114at2"/>
<keyword evidence="1 6" id="KW-0597">Phosphoprotein</keyword>
<keyword evidence="4 7" id="KW-0238">DNA-binding</keyword>
<name>A0A4Q0XS22_9BACT</name>
<keyword evidence="2" id="KW-0902">Two-component regulatory system</keyword>
<dbReference type="InterPro" id="IPR039420">
    <property type="entry name" value="WalR-like"/>
</dbReference>
<reference evidence="10 11" key="1">
    <citation type="submission" date="2017-10" db="EMBL/GenBank/DDBJ databases">
        <title>Genomics of the genus Arcobacter.</title>
        <authorList>
            <person name="Perez-Cataluna A."/>
            <person name="Figueras M.J."/>
        </authorList>
    </citation>
    <scope>NUCLEOTIDE SEQUENCE [LARGE SCALE GENOMIC DNA]</scope>
    <source>
        <strain evidence="10 11">CECT 8987</strain>
    </source>
</reference>
<dbReference type="Gene3D" id="3.40.50.2300">
    <property type="match status" value="1"/>
</dbReference>
<keyword evidence="3" id="KW-0805">Transcription regulation</keyword>
<dbReference type="PANTHER" id="PTHR48111">
    <property type="entry name" value="REGULATOR OF RPOS"/>
    <property type="match status" value="1"/>
</dbReference>
<keyword evidence="5" id="KW-0804">Transcription</keyword>
<dbReference type="InterPro" id="IPR001789">
    <property type="entry name" value="Sig_transdc_resp-reg_receiver"/>
</dbReference>
<feature type="domain" description="OmpR/PhoB-type" evidence="9">
    <location>
        <begin position="132"/>
        <end position="226"/>
    </location>
</feature>
<dbReference type="CDD" id="cd17536">
    <property type="entry name" value="REC_YesN-like"/>
    <property type="match status" value="1"/>
</dbReference>
<keyword evidence="11" id="KW-1185">Reference proteome</keyword>
<dbReference type="Proteomes" id="UP000290657">
    <property type="component" value="Unassembled WGS sequence"/>
</dbReference>
<dbReference type="InterPro" id="IPR001867">
    <property type="entry name" value="OmpR/PhoB-type_DNA-bd"/>
</dbReference>
<evidence type="ECO:0000313" key="10">
    <source>
        <dbReference type="EMBL" id="RXJ60317.1"/>
    </source>
</evidence>
<dbReference type="SMART" id="SM00448">
    <property type="entry name" value="REC"/>
    <property type="match status" value="1"/>
</dbReference>
<evidence type="ECO:0000256" key="1">
    <source>
        <dbReference type="ARBA" id="ARBA00022553"/>
    </source>
</evidence>
<dbReference type="RefSeq" id="WP_128995666.1">
    <property type="nucleotide sequence ID" value="NZ_PDKN01000002.1"/>
</dbReference>
<evidence type="ECO:0000256" key="5">
    <source>
        <dbReference type="ARBA" id="ARBA00023163"/>
    </source>
</evidence>
<feature type="modified residue" description="4-aspartylphosphate" evidence="6">
    <location>
        <position position="59"/>
    </location>
</feature>
<dbReference type="InterPro" id="IPR036388">
    <property type="entry name" value="WH-like_DNA-bd_sf"/>
</dbReference>
<dbReference type="CDD" id="cd00383">
    <property type="entry name" value="trans_reg_C"/>
    <property type="match status" value="1"/>
</dbReference>
<evidence type="ECO:0000256" key="4">
    <source>
        <dbReference type="ARBA" id="ARBA00023125"/>
    </source>
</evidence>
<organism evidence="10 11">
    <name type="scientific">Candidatus Marinarcus aquaticus</name>
    <dbReference type="NCBI Taxonomy" id="2044504"/>
    <lineage>
        <taxon>Bacteria</taxon>
        <taxon>Pseudomonadati</taxon>
        <taxon>Campylobacterota</taxon>
        <taxon>Epsilonproteobacteria</taxon>
        <taxon>Campylobacterales</taxon>
        <taxon>Arcobacteraceae</taxon>
        <taxon>Candidatus Marinarcus</taxon>
    </lineage>
</organism>
<evidence type="ECO:0000256" key="2">
    <source>
        <dbReference type="ARBA" id="ARBA00023012"/>
    </source>
</evidence>
<dbReference type="Pfam" id="PF00072">
    <property type="entry name" value="Response_reg"/>
    <property type="match status" value="1"/>
</dbReference>
<dbReference type="GO" id="GO:0032993">
    <property type="term" value="C:protein-DNA complex"/>
    <property type="evidence" value="ECO:0007669"/>
    <property type="project" value="TreeGrafter"/>
</dbReference>
<feature type="DNA-binding region" description="OmpR/PhoB-type" evidence="7">
    <location>
        <begin position="132"/>
        <end position="226"/>
    </location>
</feature>
<evidence type="ECO:0000256" key="3">
    <source>
        <dbReference type="ARBA" id="ARBA00023015"/>
    </source>
</evidence>
<dbReference type="GO" id="GO:0005829">
    <property type="term" value="C:cytosol"/>
    <property type="evidence" value="ECO:0007669"/>
    <property type="project" value="TreeGrafter"/>
</dbReference>
<dbReference type="InterPro" id="IPR011006">
    <property type="entry name" value="CheY-like_superfamily"/>
</dbReference>
<gene>
    <name evidence="10" type="ORF">CRV04_04765</name>
</gene>
<evidence type="ECO:0000259" key="8">
    <source>
        <dbReference type="PROSITE" id="PS50110"/>
    </source>
</evidence>
<dbReference type="SUPFAM" id="SSF46894">
    <property type="entry name" value="C-terminal effector domain of the bipartite response regulators"/>
    <property type="match status" value="1"/>
</dbReference>